<evidence type="ECO:0000313" key="2">
    <source>
        <dbReference type="Proteomes" id="UP000005824"/>
    </source>
</evidence>
<dbReference type="Proteomes" id="UP000005824">
    <property type="component" value="Unassembled WGS sequence"/>
</dbReference>
<evidence type="ECO:0000313" key="1">
    <source>
        <dbReference type="EMBL" id="EDY20819.1"/>
    </source>
</evidence>
<name>B4CZC8_9BACT</name>
<evidence type="ECO:0008006" key="3">
    <source>
        <dbReference type="Google" id="ProtNLM"/>
    </source>
</evidence>
<organism evidence="1 2">
    <name type="scientific">Chthoniobacter flavus Ellin428</name>
    <dbReference type="NCBI Taxonomy" id="497964"/>
    <lineage>
        <taxon>Bacteria</taxon>
        <taxon>Pseudomonadati</taxon>
        <taxon>Verrucomicrobiota</taxon>
        <taxon>Spartobacteria</taxon>
        <taxon>Chthoniobacterales</taxon>
        <taxon>Chthoniobacteraceae</taxon>
        <taxon>Chthoniobacter</taxon>
    </lineage>
</organism>
<keyword evidence="2" id="KW-1185">Reference proteome</keyword>
<protein>
    <recommendedName>
        <fullName evidence="3">DUF2007 domain-containing protein</fullName>
    </recommendedName>
</protein>
<dbReference type="EMBL" id="ABVL01000004">
    <property type="protein sequence ID" value="EDY20819.1"/>
    <property type="molecule type" value="Genomic_DNA"/>
</dbReference>
<dbReference type="AlphaFoldDB" id="B4CZC8"/>
<dbReference type="InParanoid" id="B4CZC8"/>
<comment type="caution">
    <text evidence="1">The sequence shown here is derived from an EMBL/GenBank/DDBJ whole genome shotgun (WGS) entry which is preliminary data.</text>
</comment>
<gene>
    <name evidence="1" type="ORF">CfE428DRAFT_2016</name>
</gene>
<reference evidence="1 2" key="1">
    <citation type="journal article" date="2011" name="J. Bacteriol.">
        <title>Genome sequence of Chthoniobacter flavus Ellin428, an aerobic heterotrophic soil bacterium.</title>
        <authorList>
            <person name="Kant R."/>
            <person name="van Passel M.W."/>
            <person name="Palva A."/>
            <person name="Lucas S."/>
            <person name="Lapidus A."/>
            <person name="Glavina Del Rio T."/>
            <person name="Dalin E."/>
            <person name="Tice H."/>
            <person name="Bruce D."/>
            <person name="Goodwin L."/>
            <person name="Pitluck S."/>
            <person name="Larimer F.W."/>
            <person name="Land M.L."/>
            <person name="Hauser L."/>
            <person name="Sangwan P."/>
            <person name="de Vos W.M."/>
            <person name="Janssen P.H."/>
            <person name="Smidt H."/>
        </authorList>
    </citation>
    <scope>NUCLEOTIDE SEQUENCE [LARGE SCALE GENOMIC DNA]</scope>
    <source>
        <strain evidence="1 2">Ellin428</strain>
    </source>
</reference>
<proteinExistence type="predicted"/>
<sequence>MEQLITVATFNERAPADKIATRLRETGLAAEVYDESQEQKWKLWNLNPRAHMRVRVHSAEESRALTLLEEWKGTEPALSQIIRCPECGSSRIEFPQFSRRTIMGALPAALAATGVIAREYYCESCHFTWPDETKPEPELDALNWSKGAKVP</sequence>
<dbReference type="RefSeq" id="WP_006979341.1">
    <property type="nucleotide sequence ID" value="NZ_ABVL01000004.1"/>
</dbReference>
<accession>B4CZC8</accession>